<evidence type="ECO:0000313" key="3">
    <source>
        <dbReference type="EMBL" id="CAE0814365.1"/>
    </source>
</evidence>
<protein>
    <submittedName>
        <fullName evidence="3">Uncharacterized protein</fullName>
    </submittedName>
</protein>
<dbReference type="EMBL" id="HBJA01072530">
    <property type="protein sequence ID" value="CAE0814365.1"/>
    <property type="molecule type" value="Transcribed_RNA"/>
</dbReference>
<dbReference type="AlphaFoldDB" id="A0A7S4D2S1"/>
<gene>
    <name evidence="3" type="ORF">EGYM00163_LOCUS25519</name>
</gene>
<sequence length="280" mass="31074">MDEHVSEEPGFELEFPNEEYCDEQPMSPLSMPLNAGAPFTSQPDADRIAYAAVGESGMPADKPTSANIAACGGSLDIIDMESSKDILKDTDSDASSKDMGSDSSKDMSSETSKDASTDSSKDMTSESSSTDPSKDTTTDSSKDISSESLKEEAFERYAAEREANYLLRMQLEGIMKFRQTCYTEQGSEARKVDFLYESVATLERVRQHLLTEVDNVSAQRQQIRQEAQKTHRQEISKLQHRLGQVQSLILDIGFTEFVPCEPCQQEPQFERVRSNSAVTV</sequence>
<feature type="region of interest" description="Disordered" evidence="2">
    <location>
        <begin position="88"/>
        <end position="151"/>
    </location>
</feature>
<feature type="region of interest" description="Disordered" evidence="2">
    <location>
        <begin position="1"/>
        <end position="42"/>
    </location>
</feature>
<feature type="compositionally biased region" description="Basic and acidic residues" evidence="2">
    <location>
        <begin position="88"/>
        <end position="124"/>
    </location>
</feature>
<evidence type="ECO:0000256" key="1">
    <source>
        <dbReference type="SAM" id="Coils"/>
    </source>
</evidence>
<feature type="compositionally biased region" description="Basic and acidic residues" evidence="2">
    <location>
        <begin position="132"/>
        <end position="151"/>
    </location>
</feature>
<organism evidence="3">
    <name type="scientific">Eutreptiella gymnastica</name>
    <dbReference type="NCBI Taxonomy" id="73025"/>
    <lineage>
        <taxon>Eukaryota</taxon>
        <taxon>Discoba</taxon>
        <taxon>Euglenozoa</taxon>
        <taxon>Euglenida</taxon>
        <taxon>Spirocuta</taxon>
        <taxon>Euglenophyceae</taxon>
        <taxon>Eutreptiales</taxon>
        <taxon>Eutreptiaceae</taxon>
        <taxon>Eutreptiella</taxon>
    </lineage>
</organism>
<feature type="compositionally biased region" description="Acidic residues" evidence="2">
    <location>
        <begin position="9"/>
        <end position="22"/>
    </location>
</feature>
<name>A0A7S4D2S1_9EUGL</name>
<keyword evidence="1" id="KW-0175">Coiled coil</keyword>
<evidence type="ECO:0000256" key="2">
    <source>
        <dbReference type="SAM" id="MobiDB-lite"/>
    </source>
</evidence>
<feature type="coiled-coil region" evidence="1">
    <location>
        <begin position="206"/>
        <end position="233"/>
    </location>
</feature>
<accession>A0A7S4D2S1</accession>
<proteinExistence type="predicted"/>
<reference evidence="3" key="1">
    <citation type="submission" date="2021-01" db="EMBL/GenBank/DDBJ databases">
        <authorList>
            <person name="Corre E."/>
            <person name="Pelletier E."/>
            <person name="Niang G."/>
            <person name="Scheremetjew M."/>
            <person name="Finn R."/>
            <person name="Kale V."/>
            <person name="Holt S."/>
            <person name="Cochrane G."/>
            <person name="Meng A."/>
            <person name="Brown T."/>
            <person name="Cohen L."/>
        </authorList>
    </citation>
    <scope>NUCLEOTIDE SEQUENCE</scope>
    <source>
        <strain evidence="3">CCMP1594</strain>
    </source>
</reference>